<name>A0A165U2E2_9AGAM</name>
<sequence length="84" mass="10304">MPPYTLRKELQLRYNVDRRLIYDWFRNKGLRAKEDRGSATSSGRADRHWHYQAQHRQVVHLLLYSVRKVNPHFVAKHTSCYFFW</sequence>
<reference evidence="1 2" key="1">
    <citation type="journal article" date="2016" name="Mol. Biol. Evol.">
        <title>Comparative Genomics of Early-Diverging Mushroom-Forming Fungi Provides Insights into the Origins of Lignocellulose Decay Capabilities.</title>
        <authorList>
            <person name="Nagy L.G."/>
            <person name="Riley R."/>
            <person name="Tritt A."/>
            <person name="Adam C."/>
            <person name="Daum C."/>
            <person name="Floudas D."/>
            <person name="Sun H."/>
            <person name="Yadav J.S."/>
            <person name="Pangilinan J."/>
            <person name="Larsson K.H."/>
            <person name="Matsuura K."/>
            <person name="Barry K."/>
            <person name="Labutti K."/>
            <person name="Kuo R."/>
            <person name="Ohm R.A."/>
            <person name="Bhattacharya S.S."/>
            <person name="Shirouzu T."/>
            <person name="Yoshinaga Y."/>
            <person name="Martin F.M."/>
            <person name="Grigoriev I.V."/>
            <person name="Hibbett D.S."/>
        </authorList>
    </citation>
    <scope>NUCLEOTIDE SEQUENCE [LARGE SCALE GENOMIC DNA]</scope>
    <source>
        <strain evidence="1 2">HHB14362 ss-1</strain>
    </source>
</reference>
<gene>
    <name evidence="1" type="ORF">NEOLEDRAFT_1088397</name>
</gene>
<evidence type="ECO:0000313" key="2">
    <source>
        <dbReference type="Proteomes" id="UP000076761"/>
    </source>
</evidence>
<organism evidence="1 2">
    <name type="scientific">Neolentinus lepideus HHB14362 ss-1</name>
    <dbReference type="NCBI Taxonomy" id="1314782"/>
    <lineage>
        <taxon>Eukaryota</taxon>
        <taxon>Fungi</taxon>
        <taxon>Dikarya</taxon>
        <taxon>Basidiomycota</taxon>
        <taxon>Agaricomycotina</taxon>
        <taxon>Agaricomycetes</taxon>
        <taxon>Gloeophyllales</taxon>
        <taxon>Gloeophyllaceae</taxon>
        <taxon>Neolentinus</taxon>
    </lineage>
</organism>
<evidence type="ECO:0000313" key="1">
    <source>
        <dbReference type="EMBL" id="KZT27540.1"/>
    </source>
</evidence>
<dbReference type="EMBL" id="KV425561">
    <property type="protein sequence ID" value="KZT27540.1"/>
    <property type="molecule type" value="Genomic_DNA"/>
</dbReference>
<keyword evidence="2" id="KW-1185">Reference proteome</keyword>
<accession>A0A165U2E2</accession>
<dbReference type="OrthoDB" id="3038119at2759"/>
<protein>
    <submittedName>
        <fullName evidence="1">Uncharacterized protein</fullName>
    </submittedName>
</protein>
<dbReference type="AlphaFoldDB" id="A0A165U2E2"/>
<proteinExistence type="predicted"/>
<dbReference type="InParanoid" id="A0A165U2E2"/>
<dbReference type="Proteomes" id="UP000076761">
    <property type="component" value="Unassembled WGS sequence"/>
</dbReference>